<proteinExistence type="predicted"/>
<accession>A0A0V0YVQ5</accession>
<evidence type="ECO:0000256" key="1">
    <source>
        <dbReference type="SAM" id="MobiDB-lite"/>
    </source>
</evidence>
<feature type="non-terminal residue" evidence="2">
    <location>
        <position position="1"/>
    </location>
</feature>
<reference evidence="2 3" key="1">
    <citation type="submission" date="2015-01" db="EMBL/GenBank/DDBJ databases">
        <title>Evolution of Trichinella species and genotypes.</title>
        <authorList>
            <person name="Korhonen P.K."/>
            <person name="Edoardo P."/>
            <person name="Giuseppe L.R."/>
            <person name="Gasser R.B."/>
        </authorList>
    </citation>
    <scope>NUCLEOTIDE SEQUENCE [LARGE SCALE GENOMIC DNA]</scope>
    <source>
        <strain evidence="2">ISS120</strain>
    </source>
</reference>
<protein>
    <submittedName>
        <fullName evidence="2">Uncharacterized protein</fullName>
    </submittedName>
</protein>
<evidence type="ECO:0000313" key="3">
    <source>
        <dbReference type="Proteomes" id="UP000054653"/>
    </source>
</evidence>
<organism evidence="2 3">
    <name type="scientific">Trichinella britovi</name>
    <name type="common">Parasitic roundworm</name>
    <dbReference type="NCBI Taxonomy" id="45882"/>
    <lineage>
        <taxon>Eukaryota</taxon>
        <taxon>Metazoa</taxon>
        <taxon>Ecdysozoa</taxon>
        <taxon>Nematoda</taxon>
        <taxon>Enoplea</taxon>
        <taxon>Dorylaimia</taxon>
        <taxon>Trichinellida</taxon>
        <taxon>Trichinellidae</taxon>
        <taxon>Trichinella</taxon>
    </lineage>
</organism>
<dbReference type="AlphaFoldDB" id="A0A0V0YVQ5"/>
<dbReference type="EMBL" id="JYDI01005671">
    <property type="protein sequence ID" value="KRY04421.1"/>
    <property type="molecule type" value="Genomic_DNA"/>
</dbReference>
<keyword evidence="3" id="KW-1185">Reference proteome</keyword>
<comment type="caution">
    <text evidence="2">The sequence shown here is derived from an EMBL/GenBank/DDBJ whole genome shotgun (WGS) entry which is preliminary data.</text>
</comment>
<sequence length="36" mass="3895">LRPHPFPELSIRGSGDSSHRGASSGRLLRHQSTPSN</sequence>
<evidence type="ECO:0000313" key="2">
    <source>
        <dbReference type="EMBL" id="KRY04421.1"/>
    </source>
</evidence>
<gene>
    <name evidence="2" type="ORF">T03_10178</name>
</gene>
<dbReference type="Proteomes" id="UP000054653">
    <property type="component" value="Unassembled WGS sequence"/>
</dbReference>
<name>A0A0V0YVQ5_TRIBR</name>
<feature type="region of interest" description="Disordered" evidence="1">
    <location>
        <begin position="1"/>
        <end position="36"/>
    </location>
</feature>